<dbReference type="InterPro" id="IPR007941">
    <property type="entry name" value="DUF726"/>
</dbReference>
<name>L1LC86_THEEQ</name>
<organism evidence="7 8">
    <name type="scientific">Theileria equi strain WA</name>
    <dbReference type="NCBI Taxonomy" id="1537102"/>
    <lineage>
        <taxon>Eukaryota</taxon>
        <taxon>Sar</taxon>
        <taxon>Alveolata</taxon>
        <taxon>Apicomplexa</taxon>
        <taxon>Aconoidasida</taxon>
        <taxon>Piroplasmida</taxon>
        <taxon>Theileriidae</taxon>
        <taxon>Theileria</taxon>
    </lineage>
</organism>
<reference evidence="7 8" key="1">
    <citation type="journal article" date="2012" name="BMC Genomics">
        <title>Comparative genomic analysis and phylogenetic position of Theileria equi.</title>
        <authorList>
            <person name="Kappmeyer L.S."/>
            <person name="Thiagarajan M."/>
            <person name="Herndon D.R."/>
            <person name="Ramsay J.D."/>
            <person name="Caler E."/>
            <person name="Djikeng A."/>
            <person name="Gillespie J.J."/>
            <person name="Lau A.O."/>
            <person name="Roalson E.H."/>
            <person name="Silva J.C."/>
            <person name="Silva M.G."/>
            <person name="Suarez C.E."/>
            <person name="Ueti M.W."/>
            <person name="Nene V.M."/>
            <person name="Mealey R.H."/>
            <person name="Knowles D.P."/>
            <person name="Brayton K.A."/>
        </authorList>
    </citation>
    <scope>NUCLEOTIDE SEQUENCE [LARGE SCALE GENOMIC DNA]</scope>
    <source>
        <strain evidence="7 8">WA</strain>
    </source>
</reference>
<evidence type="ECO:0000256" key="6">
    <source>
        <dbReference type="SAM" id="MobiDB-lite"/>
    </source>
</evidence>
<dbReference type="Gene3D" id="3.40.50.1820">
    <property type="entry name" value="alpha/beta hydrolase"/>
    <property type="match status" value="1"/>
</dbReference>
<evidence type="ECO:0000256" key="5">
    <source>
        <dbReference type="ARBA" id="ARBA00023136"/>
    </source>
</evidence>
<dbReference type="GO" id="GO:0016020">
    <property type="term" value="C:membrane"/>
    <property type="evidence" value="ECO:0007669"/>
    <property type="project" value="UniProtKB-SubCell"/>
</dbReference>
<dbReference type="EMBL" id="ACOU01000004">
    <property type="protein sequence ID" value="EKX72753.1"/>
    <property type="molecule type" value="Genomic_DNA"/>
</dbReference>
<dbReference type="eggNOG" id="KOG2385">
    <property type="taxonomic scope" value="Eukaryota"/>
</dbReference>
<dbReference type="RefSeq" id="XP_004832205.1">
    <property type="nucleotide sequence ID" value="XM_004832148.1"/>
</dbReference>
<comment type="caution">
    <text evidence="7">The sequence shown here is derived from an EMBL/GenBank/DDBJ whole genome shotgun (WGS) entry which is preliminary data.</text>
</comment>
<dbReference type="OrthoDB" id="277931at2759"/>
<keyword evidence="8" id="KW-1185">Reference proteome</keyword>
<comment type="similarity">
    <text evidence="2">Belongs to the TMCO4 family.</text>
</comment>
<evidence type="ECO:0000313" key="7">
    <source>
        <dbReference type="EMBL" id="EKX72753.1"/>
    </source>
</evidence>
<evidence type="ECO:0000313" key="8">
    <source>
        <dbReference type="Proteomes" id="UP000031512"/>
    </source>
</evidence>
<evidence type="ECO:0000256" key="4">
    <source>
        <dbReference type="ARBA" id="ARBA00022989"/>
    </source>
</evidence>
<dbReference type="PANTHER" id="PTHR17920:SF3">
    <property type="entry name" value="TRANSMEMBRANE AND COILED-COIL DOMAIN-CONTAINING PROTEIN 4"/>
    <property type="match status" value="1"/>
</dbReference>
<sequence length="782" mass="86411">MPRLQRRYSFGTNETPSSLVLSKELEQKIANGDSAMAGISPAKIQEINNSLKILISGYAKDEPTKVQELPVSVTNHVISHYGLTRNELNERRYKDYLEGFSISNNAQYIPLDIECLSNLSEGMNESILGLFVCLVLDYISNSISINELELIKWGTTFLQRLGKILGMNELVTDSMIKPVSQRAELKQIGVNVDDKDFHVESINHELEKMQPILNQFYKEIIGTFDNLPEKAKSSDELSANSFDNDFLGHTNEEDFDLEEPDNVFDKFYKEGPQTPKKAHGSVHKDSNGPMEGLFPIEHKPKTKNLSSRLFGGISKQICKVLSISPEPKKMHSQPSVAHELWRDDYLIESPPSAAAVLVRNLITRYIMSGFNDARVQVVFELFSEILGVTKSTLKSLENQIASDLIGALEINTARSSTKRMSRKLKIFSATLGGGALIALTAGMATPAVAAGLGILGLGGGGLSSYISTNEGTTMVKSMFGIGDSGLREWKCSKKSDVVRDFQFTMLHEQVFKSLGVAICVGLHVSILPNSDVSEAPDTPTSVAPTSESKYVESWEYAFPIPSCDMYLLKWERKLLISIHRMIVKFGTSEFAENAKQLWLRASSSQRIGDADGTDSGINWPLLMIQYATNLDNAWLVSRQRAEVAGSLLANAICDRQAVGDRHISLIGYSMGARVILYALLKLYDKGKLSSIKDVVLMGLPSTAGPAEWDKCRCVVAGRLLNVYSANDWVLGFLYRYVNMNIAGLQAVPCPGVENWDVSSLVSLHTDYLGKIHTIFSYIGVNI</sequence>
<dbReference type="KEGG" id="beq:BEWA_013120"/>
<dbReference type="Proteomes" id="UP000031512">
    <property type="component" value="Unassembled WGS sequence"/>
</dbReference>
<evidence type="ECO:0008006" key="9">
    <source>
        <dbReference type="Google" id="ProtNLM"/>
    </source>
</evidence>
<evidence type="ECO:0000256" key="1">
    <source>
        <dbReference type="ARBA" id="ARBA00004141"/>
    </source>
</evidence>
<keyword evidence="5" id="KW-0472">Membrane</keyword>
<keyword evidence="3" id="KW-0812">Transmembrane</keyword>
<evidence type="ECO:0000256" key="2">
    <source>
        <dbReference type="ARBA" id="ARBA00009824"/>
    </source>
</evidence>
<protein>
    <recommendedName>
        <fullName evidence="9">DUF726-domain-containing protein</fullName>
    </recommendedName>
</protein>
<comment type="subcellular location">
    <subcellularLocation>
        <location evidence="1">Membrane</location>
        <topology evidence="1">Multi-pass membrane protein</topology>
    </subcellularLocation>
</comment>
<feature type="region of interest" description="Disordered" evidence="6">
    <location>
        <begin position="270"/>
        <end position="297"/>
    </location>
</feature>
<dbReference type="PANTHER" id="PTHR17920">
    <property type="entry name" value="TRANSMEMBRANE AND COILED-COIL DOMAIN-CONTAINING PROTEIN 4 TMCO4"/>
    <property type="match status" value="1"/>
</dbReference>
<dbReference type="VEuPathDB" id="PiroplasmaDB:BEWA_013120"/>
<keyword evidence="4" id="KW-1133">Transmembrane helix</keyword>
<dbReference type="AlphaFoldDB" id="L1LC86"/>
<proteinExistence type="inferred from homology"/>
<accession>L1LC86</accession>
<evidence type="ECO:0000256" key="3">
    <source>
        <dbReference type="ARBA" id="ARBA00022692"/>
    </source>
</evidence>
<gene>
    <name evidence="7" type="ORF">BEWA_013120</name>
</gene>
<dbReference type="SUPFAM" id="SSF53474">
    <property type="entry name" value="alpha/beta-Hydrolases"/>
    <property type="match status" value="1"/>
</dbReference>
<dbReference type="InterPro" id="IPR029058">
    <property type="entry name" value="AB_hydrolase_fold"/>
</dbReference>
<dbReference type="Pfam" id="PF05277">
    <property type="entry name" value="DUF726"/>
    <property type="match status" value="1"/>
</dbReference>
<dbReference type="GeneID" id="15804388"/>